<comment type="cofactor">
    <cofactor evidence="25">
        <name>Mg(2+)</name>
        <dbReference type="ChEBI" id="CHEBI:18420"/>
    </cofactor>
    <cofactor evidence="25">
        <name>Mn(2+)</name>
        <dbReference type="ChEBI" id="CHEBI:29035"/>
    </cofactor>
    <text evidence="25">Binds 2 magnesium or manganese ions per subunit.</text>
</comment>
<dbReference type="InterPro" id="IPR011761">
    <property type="entry name" value="ATP-grasp"/>
</dbReference>
<keyword evidence="11 26" id="KW-0067">ATP-binding</keyword>
<keyword evidence="12 25" id="KW-0460">Magnesium</keyword>
<evidence type="ECO:0000256" key="3">
    <source>
        <dbReference type="ARBA" id="ARBA00004496"/>
    </source>
</evidence>
<keyword evidence="8 22" id="KW-0436">Ligase</keyword>
<keyword evidence="13 22" id="KW-0133">Cell shape</keyword>
<evidence type="ECO:0000256" key="7">
    <source>
        <dbReference type="ARBA" id="ARBA00022490"/>
    </source>
</evidence>
<comment type="similarity">
    <text evidence="5 22">Belongs to the D-alanine--D-alanine ligase family.</text>
</comment>
<dbReference type="STRING" id="697281.Mahau_1558"/>
<evidence type="ECO:0000256" key="24">
    <source>
        <dbReference type="PIRSR" id="PIRSR039102-2"/>
    </source>
</evidence>
<dbReference type="InterPro" id="IPR011127">
    <property type="entry name" value="Dala_Dala_lig_N"/>
</dbReference>
<dbReference type="GO" id="GO:0008360">
    <property type="term" value="P:regulation of cell shape"/>
    <property type="evidence" value="ECO:0007669"/>
    <property type="project" value="UniProtKB-KW"/>
</dbReference>
<evidence type="ECO:0000256" key="21">
    <source>
        <dbReference type="ARBA" id="ARBA00077154"/>
    </source>
</evidence>
<feature type="binding site" evidence="25">
    <location>
        <position position="300"/>
    </location>
    <ligand>
        <name>Mg(2+)</name>
        <dbReference type="ChEBI" id="CHEBI:18420"/>
        <label>1</label>
    </ligand>
</feature>
<feature type="active site" evidence="23">
    <location>
        <position position="16"/>
    </location>
</feature>
<evidence type="ECO:0000256" key="19">
    <source>
        <dbReference type="ARBA" id="ARBA00068427"/>
    </source>
</evidence>
<dbReference type="EMBL" id="CP002360">
    <property type="protein sequence ID" value="AEE96747.1"/>
    <property type="molecule type" value="Genomic_DNA"/>
</dbReference>
<keyword evidence="10 24" id="KW-0547">Nucleotide-binding</keyword>
<feature type="binding site" evidence="25">
    <location>
        <position position="314"/>
    </location>
    <ligand>
        <name>Mg(2+)</name>
        <dbReference type="ChEBI" id="CHEBI:18420"/>
        <label>1</label>
    </ligand>
</feature>
<keyword evidence="15 25" id="KW-0464">Manganese</keyword>
<dbReference type="Gene3D" id="3.40.50.20">
    <property type="match status" value="1"/>
</dbReference>
<evidence type="ECO:0000256" key="2">
    <source>
        <dbReference type="ARBA" id="ARBA00003921"/>
    </source>
</evidence>
<dbReference type="InterPro" id="IPR013815">
    <property type="entry name" value="ATP_grasp_subdomain_1"/>
</dbReference>
<evidence type="ECO:0000256" key="1">
    <source>
        <dbReference type="ARBA" id="ARBA00001936"/>
    </source>
</evidence>
<dbReference type="PANTHER" id="PTHR23132">
    <property type="entry name" value="D-ALANINE--D-ALANINE LIGASE"/>
    <property type="match status" value="1"/>
</dbReference>
<dbReference type="UniPathway" id="UPA00219"/>
<dbReference type="PROSITE" id="PS00844">
    <property type="entry name" value="DALA_DALA_LIGASE_2"/>
    <property type="match status" value="1"/>
</dbReference>
<dbReference type="HAMAP" id="MF_00047">
    <property type="entry name" value="Dala_Dala_lig"/>
    <property type="match status" value="1"/>
</dbReference>
<feature type="binding site" evidence="25">
    <location>
        <position position="314"/>
    </location>
    <ligand>
        <name>Mg(2+)</name>
        <dbReference type="ChEBI" id="CHEBI:18420"/>
        <label>2</label>
    </ligand>
</feature>
<feature type="binding site" evidence="24">
    <location>
        <position position="136"/>
    </location>
    <ligand>
        <name>ATP</name>
        <dbReference type="ChEBI" id="CHEBI:30616"/>
    </ligand>
</feature>
<dbReference type="Gene3D" id="3.30.1490.20">
    <property type="entry name" value="ATP-grasp fold, A domain"/>
    <property type="match status" value="1"/>
</dbReference>
<evidence type="ECO:0000256" key="23">
    <source>
        <dbReference type="PIRSR" id="PIRSR039102-1"/>
    </source>
</evidence>
<evidence type="ECO:0000256" key="11">
    <source>
        <dbReference type="ARBA" id="ARBA00022840"/>
    </source>
</evidence>
<dbReference type="eggNOG" id="COG1181">
    <property type="taxonomic scope" value="Bacteria"/>
</dbReference>
<dbReference type="PROSITE" id="PS00843">
    <property type="entry name" value="DALA_DALA_LIGASE_1"/>
    <property type="match status" value="1"/>
</dbReference>
<evidence type="ECO:0000256" key="26">
    <source>
        <dbReference type="PROSITE-ProRule" id="PRU00409"/>
    </source>
</evidence>
<dbReference type="NCBIfam" id="TIGR01205">
    <property type="entry name" value="D_ala_D_alaTIGR"/>
    <property type="match status" value="1"/>
</dbReference>
<dbReference type="Pfam" id="PF07478">
    <property type="entry name" value="Dala_Dala_lig_C"/>
    <property type="match status" value="1"/>
</dbReference>
<comment type="pathway">
    <text evidence="4 22">Cell wall biogenesis; peptidoglycan biosynthesis.</text>
</comment>
<evidence type="ECO:0000256" key="10">
    <source>
        <dbReference type="ARBA" id="ARBA00022741"/>
    </source>
</evidence>
<feature type="binding site" evidence="24">
    <location>
        <begin position="313"/>
        <end position="314"/>
    </location>
    <ligand>
        <name>ATP</name>
        <dbReference type="ChEBI" id="CHEBI:30616"/>
    </ligand>
</feature>
<feature type="binding site" evidence="24">
    <location>
        <begin position="189"/>
        <end position="190"/>
    </location>
    <ligand>
        <name>ATP</name>
        <dbReference type="ChEBI" id="CHEBI:30616"/>
    </ligand>
</feature>
<evidence type="ECO:0000256" key="15">
    <source>
        <dbReference type="ARBA" id="ARBA00023211"/>
    </source>
</evidence>
<evidence type="ECO:0000256" key="6">
    <source>
        <dbReference type="ARBA" id="ARBA00012216"/>
    </source>
</evidence>
<dbReference type="GO" id="GO:0046872">
    <property type="term" value="F:metal ion binding"/>
    <property type="evidence" value="ECO:0007669"/>
    <property type="project" value="UniProtKB-KW"/>
</dbReference>
<keyword evidence="29" id="KW-1185">Reference proteome</keyword>
<reference evidence="28 29" key="2">
    <citation type="journal article" date="2011" name="Stand. Genomic Sci.">
        <title>Complete genome sequence of Mahella australiensis type strain (50-1 BON).</title>
        <authorList>
            <person name="Sikorski J."/>
            <person name="Teshima H."/>
            <person name="Nolan M."/>
            <person name="Lucas S."/>
            <person name="Hammon N."/>
            <person name="Deshpande S."/>
            <person name="Cheng J.F."/>
            <person name="Pitluck S."/>
            <person name="Liolios K."/>
            <person name="Pagani I."/>
            <person name="Ivanova N."/>
            <person name="Huntemann M."/>
            <person name="Mavromatis K."/>
            <person name="Ovchinikova G."/>
            <person name="Pati A."/>
            <person name="Tapia R."/>
            <person name="Han C."/>
            <person name="Goodwin L."/>
            <person name="Chen A."/>
            <person name="Palaniappan K."/>
            <person name="Land M."/>
            <person name="Hauser L."/>
            <person name="Ngatchou-Djao O.D."/>
            <person name="Rohde M."/>
            <person name="Pukall R."/>
            <person name="Spring S."/>
            <person name="Abt B."/>
            <person name="Goker M."/>
            <person name="Detter J.C."/>
            <person name="Woyke T."/>
            <person name="Bristow J."/>
            <person name="Markowitz V."/>
            <person name="Hugenholtz P."/>
            <person name="Eisen J.A."/>
            <person name="Kyrpides N.C."/>
            <person name="Klenk H.P."/>
            <person name="Lapidus A."/>
        </authorList>
    </citation>
    <scope>NUCLEOTIDE SEQUENCE [LARGE SCALE GENOMIC DNA]</scope>
    <source>
        <strain evidence="29">DSM 15567 / CIP 107919 / 50-1 BON</strain>
    </source>
</reference>
<dbReference type="RefSeq" id="WP_013781176.1">
    <property type="nucleotide sequence ID" value="NC_015520.1"/>
</dbReference>
<dbReference type="HOGENOM" id="CLU_039268_0_0_9"/>
<evidence type="ECO:0000313" key="28">
    <source>
        <dbReference type="EMBL" id="AEE96747.1"/>
    </source>
</evidence>
<dbReference type="EC" id="6.3.2.4" evidence="6 22"/>
<keyword evidence="9 25" id="KW-0479">Metal-binding</keyword>
<evidence type="ECO:0000256" key="22">
    <source>
        <dbReference type="HAMAP-Rule" id="MF_00047"/>
    </source>
</evidence>
<evidence type="ECO:0000256" key="5">
    <source>
        <dbReference type="ARBA" id="ARBA00010871"/>
    </source>
</evidence>
<dbReference type="FunFam" id="3.30.1490.20:FF:000007">
    <property type="entry name" value="D-alanine--D-alanine ligase"/>
    <property type="match status" value="1"/>
</dbReference>
<dbReference type="AlphaFoldDB" id="F3ZYY8"/>
<keyword evidence="14 22" id="KW-0573">Peptidoglycan synthesis</keyword>
<evidence type="ECO:0000256" key="12">
    <source>
        <dbReference type="ARBA" id="ARBA00022842"/>
    </source>
</evidence>
<feature type="active site" evidence="23">
    <location>
        <position position="189"/>
    </location>
</feature>
<dbReference type="GO" id="GO:0009252">
    <property type="term" value="P:peptidoglycan biosynthetic process"/>
    <property type="evidence" value="ECO:0007669"/>
    <property type="project" value="UniProtKB-UniRule"/>
</dbReference>
<dbReference type="PROSITE" id="PS50975">
    <property type="entry name" value="ATP_GRASP"/>
    <property type="match status" value="1"/>
</dbReference>
<evidence type="ECO:0000259" key="27">
    <source>
        <dbReference type="PROSITE" id="PS50975"/>
    </source>
</evidence>
<gene>
    <name evidence="22" type="primary">ddl</name>
    <name evidence="28" type="ordered locus">Mahau_1558</name>
</gene>
<evidence type="ECO:0000256" key="17">
    <source>
        <dbReference type="ARBA" id="ARBA00047614"/>
    </source>
</evidence>
<evidence type="ECO:0000313" key="29">
    <source>
        <dbReference type="Proteomes" id="UP000008457"/>
    </source>
</evidence>
<dbReference type="GO" id="GO:0071555">
    <property type="term" value="P:cell wall organization"/>
    <property type="evidence" value="ECO:0007669"/>
    <property type="project" value="UniProtKB-KW"/>
</dbReference>
<comment type="function">
    <text evidence="2 22">Cell wall formation.</text>
</comment>
<dbReference type="InterPro" id="IPR016185">
    <property type="entry name" value="PreATP-grasp_dom_sf"/>
</dbReference>
<dbReference type="GO" id="GO:0008716">
    <property type="term" value="F:D-alanine-D-alanine ligase activity"/>
    <property type="evidence" value="ECO:0007669"/>
    <property type="project" value="UniProtKB-UniRule"/>
</dbReference>
<dbReference type="InterPro" id="IPR011095">
    <property type="entry name" value="Dala_Dala_lig_C"/>
</dbReference>
<sequence length="360" mass="40449">MNKKKIAVLFGGRSGEHEVSLMSAVSVLRNMDKDKYEPIMIGITKEGRWMLYEGALEDIEENRWQISARPVVLAPDPSYKGFIDIKRDCTFIPVDAVFPVLHGPHGEDGTVQGLLELADIPYVGCGVLASSLAMDKVLSKEVFLRHGLRVAEYTSTIYEHFKVTPKVFVSVAETKLGYPCFVKPANMGSSVGITKAHNRDELMEAIELAGKYDRKILVEEFIDGHEIECAVLGNDYPEASTVGQIVPCNEFYDYNAKYFDEGKSGLVIPADLPIDVMEEVRRMAVEAYRALDCAGMARVDFLVKKSDNTIYLNEVNTIPGFTKISMYPKLWDASSLPYDKLIDRLIELAFERYRLQRSGY</sequence>
<evidence type="ECO:0000256" key="4">
    <source>
        <dbReference type="ARBA" id="ARBA00004752"/>
    </source>
</evidence>
<dbReference type="Gene3D" id="3.30.470.20">
    <property type="entry name" value="ATP-grasp fold, B domain"/>
    <property type="match status" value="1"/>
</dbReference>
<proteinExistence type="inferred from homology"/>
<dbReference type="InterPro" id="IPR000291">
    <property type="entry name" value="D-Ala_lig_Van_CS"/>
</dbReference>
<dbReference type="FunFam" id="3.30.470.20:FF:000008">
    <property type="entry name" value="D-alanine--D-alanine ligase"/>
    <property type="match status" value="1"/>
</dbReference>
<accession>F3ZYY8</accession>
<dbReference type="GO" id="GO:0005829">
    <property type="term" value="C:cytosol"/>
    <property type="evidence" value="ECO:0007669"/>
    <property type="project" value="TreeGrafter"/>
</dbReference>
<dbReference type="NCBIfam" id="NF002378">
    <property type="entry name" value="PRK01372.1"/>
    <property type="match status" value="1"/>
</dbReference>
<feature type="domain" description="ATP-grasp" evidence="27">
    <location>
        <begin position="140"/>
        <end position="347"/>
    </location>
</feature>
<dbReference type="NCBIfam" id="NF002528">
    <property type="entry name" value="PRK01966.1-4"/>
    <property type="match status" value="1"/>
</dbReference>
<feature type="active site" evidence="23">
    <location>
        <position position="325"/>
    </location>
</feature>
<dbReference type="GO" id="GO:0005524">
    <property type="term" value="F:ATP binding"/>
    <property type="evidence" value="ECO:0007669"/>
    <property type="project" value="UniProtKB-UniRule"/>
</dbReference>
<evidence type="ECO:0000256" key="20">
    <source>
        <dbReference type="ARBA" id="ARBA00076288"/>
    </source>
</evidence>
<dbReference type="KEGG" id="mas:Mahau_1558"/>
<feature type="binding site" evidence="25">
    <location>
        <position position="316"/>
    </location>
    <ligand>
        <name>Mg(2+)</name>
        <dbReference type="ChEBI" id="CHEBI:18420"/>
        <label>2</label>
    </ligand>
</feature>
<comment type="subcellular location">
    <subcellularLocation>
        <location evidence="3 22">Cytoplasm</location>
    </subcellularLocation>
</comment>
<evidence type="ECO:0000256" key="25">
    <source>
        <dbReference type="PIRSR" id="PIRSR039102-3"/>
    </source>
</evidence>
<name>F3ZYY8_MAHA5</name>
<comment type="catalytic activity">
    <reaction evidence="17 22">
        <text>2 D-alanine + ATP = D-alanyl-D-alanine + ADP + phosphate + H(+)</text>
        <dbReference type="Rhea" id="RHEA:11224"/>
        <dbReference type="ChEBI" id="CHEBI:15378"/>
        <dbReference type="ChEBI" id="CHEBI:30616"/>
        <dbReference type="ChEBI" id="CHEBI:43474"/>
        <dbReference type="ChEBI" id="CHEBI:57416"/>
        <dbReference type="ChEBI" id="CHEBI:57822"/>
        <dbReference type="ChEBI" id="CHEBI:456216"/>
        <dbReference type="EC" id="6.3.2.4"/>
    </reaction>
</comment>
<evidence type="ECO:0000256" key="14">
    <source>
        <dbReference type="ARBA" id="ARBA00022984"/>
    </source>
</evidence>
<comment type="pathway">
    <text evidence="18">Glycan biosynthesis.</text>
</comment>
<feature type="binding site" evidence="24">
    <location>
        <begin position="219"/>
        <end position="226"/>
    </location>
    <ligand>
        <name>ATP</name>
        <dbReference type="ChEBI" id="CHEBI:30616"/>
    </ligand>
</feature>
<reference evidence="29" key="1">
    <citation type="submission" date="2010-11" db="EMBL/GenBank/DDBJ databases">
        <title>The complete genome of Mahella australiensis DSM 15567.</title>
        <authorList>
            <consortium name="US DOE Joint Genome Institute (JGI-PGF)"/>
            <person name="Lucas S."/>
            <person name="Copeland A."/>
            <person name="Lapidus A."/>
            <person name="Bruce D."/>
            <person name="Goodwin L."/>
            <person name="Pitluck S."/>
            <person name="Kyrpides N."/>
            <person name="Mavromatis K."/>
            <person name="Pagani I."/>
            <person name="Ivanova N."/>
            <person name="Teshima H."/>
            <person name="Brettin T."/>
            <person name="Detter J.C."/>
            <person name="Han C."/>
            <person name="Tapia R."/>
            <person name="Land M."/>
            <person name="Hauser L."/>
            <person name="Markowitz V."/>
            <person name="Cheng J.-F."/>
            <person name="Hugenholtz P."/>
            <person name="Woyke T."/>
            <person name="Wu D."/>
            <person name="Spring S."/>
            <person name="Pukall R."/>
            <person name="Steenblock K."/>
            <person name="Schneider S."/>
            <person name="Klenk H.-P."/>
            <person name="Eisen J.A."/>
        </authorList>
    </citation>
    <scope>NUCLEOTIDE SEQUENCE [LARGE SCALE GENOMIC DNA]</scope>
    <source>
        <strain evidence="29">DSM 15567 / CIP 107919 / 50-1 BON</strain>
    </source>
</reference>
<protein>
    <recommendedName>
        <fullName evidence="19 22">D-alanine--D-alanine ligase</fullName>
        <ecNumber evidence="6 22">6.3.2.4</ecNumber>
    </recommendedName>
    <alternativeName>
        <fullName evidence="21 22">D-Ala-D-Ala ligase</fullName>
    </alternativeName>
    <alternativeName>
        <fullName evidence="20 22">D-alanylalanine synthetase</fullName>
    </alternativeName>
</protein>
<comment type="cofactor">
    <cofactor evidence="1">
        <name>Mn(2+)</name>
        <dbReference type="ChEBI" id="CHEBI:29035"/>
    </cofactor>
</comment>
<evidence type="ECO:0000256" key="9">
    <source>
        <dbReference type="ARBA" id="ARBA00022723"/>
    </source>
</evidence>
<dbReference type="InterPro" id="IPR005905">
    <property type="entry name" value="D_ala_D_ala"/>
</dbReference>
<dbReference type="SUPFAM" id="SSF52440">
    <property type="entry name" value="PreATP-grasp domain"/>
    <property type="match status" value="1"/>
</dbReference>
<evidence type="ECO:0000256" key="18">
    <source>
        <dbReference type="ARBA" id="ARBA00060592"/>
    </source>
</evidence>
<dbReference type="Pfam" id="PF01820">
    <property type="entry name" value="Dala_Dala_lig_N"/>
    <property type="match status" value="1"/>
</dbReference>
<evidence type="ECO:0000256" key="16">
    <source>
        <dbReference type="ARBA" id="ARBA00023316"/>
    </source>
</evidence>
<dbReference type="PANTHER" id="PTHR23132:SF25">
    <property type="entry name" value="D-ALANINE--D-ALANINE LIGASE A"/>
    <property type="match status" value="1"/>
</dbReference>
<dbReference type="OrthoDB" id="9813261at2"/>
<keyword evidence="7 22" id="KW-0963">Cytoplasm</keyword>
<dbReference type="PIRSF" id="PIRSF039102">
    <property type="entry name" value="Ddl/VanB"/>
    <property type="match status" value="1"/>
</dbReference>
<evidence type="ECO:0000256" key="8">
    <source>
        <dbReference type="ARBA" id="ARBA00022598"/>
    </source>
</evidence>
<evidence type="ECO:0000256" key="13">
    <source>
        <dbReference type="ARBA" id="ARBA00022960"/>
    </source>
</evidence>
<feature type="binding site" evidence="24">
    <location>
        <begin position="181"/>
        <end position="183"/>
    </location>
    <ligand>
        <name>ATP</name>
        <dbReference type="ChEBI" id="CHEBI:30616"/>
    </ligand>
</feature>
<organism evidence="28 29">
    <name type="scientific">Mahella australiensis (strain DSM 15567 / CIP 107919 / 50-1 BON)</name>
    <dbReference type="NCBI Taxonomy" id="697281"/>
    <lineage>
        <taxon>Bacteria</taxon>
        <taxon>Bacillati</taxon>
        <taxon>Bacillota</taxon>
        <taxon>Clostridia</taxon>
        <taxon>Thermoanaerobacterales</taxon>
        <taxon>Thermoanaerobacterales Family IV. Incertae Sedis</taxon>
        <taxon>Mahella</taxon>
    </lineage>
</organism>
<dbReference type="SUPFAM" id="SSF56059">
    <property type="entry name" value="Glutathione synthetase ATP-binding domain-like"/>
    <property type="match status" value="1"/>
</dbReference>
<dbReference type="Proteomes" id="UP000008457">
    <property type="component" value="Chromosome"/>
</dbReference>
<keyword evidence="16 22" id="KW-0961">Cell wall biogenesis/degradation</keyword>